<dbReference type="EMBL" id="KZ987830">
    <property type="protein sequence ID" value="RKP14473.1"/>
    <property type="molecule type" value="Genomic_DNA"/>
</dbReference>
<evidence type="ECO:0000313" key="2">
    <source>
        <dbReference type="Proteomes" id="UP000267251"/>
    </source>
</evidence>
<dbReference type="InterPro" id="IPR046368">
    <property type="entry name" value="Tag1"/>
</dbReference>
<dbReference type="OrthoDB" id="10039566at2759"/>
<sequence>MSGSMADTGPIDADIEFEGPVQLWSGSSNLGQLPMQPLQVRAGTGAPLDVSSTFEILDQPAFSSLAKTMLAAESFTWTLRGTASARALGITLGGIKIVKDISIKGMNNLPDVKVDSFDLPANHPQGGISIFVNASVFNPSPVSMDAGDMSLDVYYSGVRLAETVARQVKLRQGINHMTIEGRILPQTSPEALEKLSEMMGLYLAGKVSNFDILGTGARPDDHSPPIPWLDQAIKGVQMRFPFPGSEPREFIESVEIGHMHIDLTPETAYNPVARSEGVFATLRIPWAFPIDVNRISAELVMVVDGVEIAEMQAKDIATSGRIAGGTGQVIATFQGVQVNVIPGREGHFERFIQDVLFSSSKSFALRGVASATALTGIGEVAVKGIKFGTSATIQGLSGLQDIQFDIGRVTVLGGDPNKGILVETVVSMVNPTVMGVSMGDVRMDAYYDGHKIGFCVIPQMTLKPGPNTLTAQVVYNPETRAGKRAGSRMLTAYAAGESVTVGAAGSPDSTSIRSIQPALSAMRITTPVAGMAYAKLMRGARVSFDFSTFFTRKVIAAFDAYNPIDVPVTILRMRATMQWQGYNLGKVDEDLTADPMVLAPKAVTSSRTFRVKVKIQLGLIKMLKPIFKQNIQVSVQVSVLASIGGYEVEMDCSDDSVPAKLTRHAERGEGIPEKDLDLIHVKEDERSGGPSLAGFF</sequence>
<dbReference type="InterPro" id="IPR022185">
    <property type="entry name" value="DUF3712"/>
</dbReference>
<evidence type="ECO:0000313" key="1">
    <source>
        <dbReference type="EMBL" id="RKP14473.1"/>
    </source>
</evidence>
<accession>A0A4P9Y685</accession>
<gene>
    <name evidence="1" type="ORF">BJ684DRAFT_15207</name>
</gene>
<dbReference type="Proteomes" id="UP000267251">
    <property type="component" value="Unassembled WGS sequence"/>
</dbReference>
<keyword evidence="2" id="KW-1185">Reference proteome</keyword>
<dbReference type="AlphaFoldDB" id="A0A4P9Y685"/>
<dbReference type="Pfam" id="PF12505">
    <property type="entry name" value="DUF3712"/>
    <property type="match status" value="2"/>
</dbReference>
<reference evidence="2" key="1">
    <citation type="journal article" date="2018" name="Nat. Microbiol.">
        <title>Leveraging single-cell genomics to expand the fungal tree of life.</title>
        <authorList>
            <person name="Ahrendt S.R."/>
            <person name="Quandt C.A."/>
            <person name="Ciobanu D."/>
            <person name="Clum A."/>
            <person name="Salamov A."/>
            <person name="Andreopoulos B."/>
            <person name="Cheng J.F."/>
            <person name="Woyke T."/>
            <person name="Pelin A."/>
            <person name="Henrissat B."/>
            <person name="Reynolds N.K."/>
            <person name="Benny G.L."/>
            <person name="Smith M.E."/>
            <person name="James T.Y."/>
            <person name="Grigoriev I.V."/>
        </authorList>
    </citation>
    <scope>NUCLEOTIDE SEQUENCE [LARGE SCALE GENOMIC DNA]</scope>
</reference>
<dbReference type="PANTHER" id="PTHR35895:SF1">
    <property type="entry name" value="LIPID-BINDING SERUM GLYCOPROTEIN C-TERMINAL DOMAIN-CONTAINING PROTEIN"/>
    <property type="match status" value="1"/>
</dbReference>
<organism evidence="1 2">
    <name type="scientific">Piptocephalis cylindrospora</name>
    <dbReference type="NCBI Taxonomy" id="1907219"/>
    <lineage>
        <taxon>Eukaryota</taxon>
        <taxon>Fungi</taxon>
        <taxon>Fungi incertae sedis</taxon>
        <taxon>Zoopagomycota</taxon>
        <taxon>Zoopagomycotina</taxon>
        <taxon>Zoopagomycetes</taxon>
        <taxon>Zoopagales</taxon>
        <taxon>Piptocephalidaceae</taxon>
        <taxon>Piptocephalis</taxon>
    </lineage>
</organism>
<protein>
    <submittedName>
        <fullName evidence="1">Uncharacterized protein</fullName>
    </submittedName>
</protein>
<dbReference type="PANTHER" id="PTHR35895">
    <property type="entry name" value="CHROMOSOME 16, WHOLE GENOME SHOTGUN SEQUENCE"/>
    <property type="match status" value="1"/>
</dbReference>
<proteinExistence type="predicted"/>
<dbReference type="GO" id="GO:0000329">
    <property type="term" value="C:fungal-type vacuole membrane"/>
    <property type="evidence" value="ECO:0007669"/>
    <property type="project" value="InterPro"/>
</dbReference>
<name>A0A4P9Y685_9FUNG</name>